<sequence length="98" mass="10951">MTSSTPDHWQIQDAKQRFSELIRAVTNEGPQVITRHGEDVAVIVDIRDYRRLTRPAVDLASTLLGGPKLDDRTADVFTEIEAERKTDFGRAVDLEAGT</sequence>
<dbReference type="NCBIfam" id="TIGR01552">
    <property type="entry name" value="phd_fam"/>
    <property type="match status" value="1"/>
</dbReference>
<dbReference type="PANTHER" id="PTHR33713:SF9">
    <property type="entry name" value="ANTITOXIN"/>
    <property type="match status" value="1"/>
</dbReference>
<dbReference type="InterPro" id="IPR051405">
    <property type="entry name" value="phD/YefM_antitoxin"/>
</dbReference>
<protein>
    <recommendedName>
        <fullName evidence="2">Antitoxin</fullName>
    </recommendedName>
</protein>
<evidence type="ECO:0000313" key="4">
    <source>
        <dbReference type="Proteomes" id="UP000460272"/>
    </source>
</evidence>
<dbReference type="OrthoDB" id="965929at2"/>
<dbReference type="SUPFAM" id="SSF143120">
    <property type="entry name" value="YefM-like"/>
    <property type="match status" value="1"/>
</dbReference>
<organism evidence="3 4">
    <name type="scientific">Trebonia kvetii</name>
    <dbReference type="NCBI Taxonomy" id="2480626"/>
    <lineage>
        <taxon>Bacteria</taxon>
        <taxon>Bacillati</taxon>
        <taxon>Actinomycetota</taxon>
        <taxon>Actinomycetes</taxon>
        <taxon>Streptosporangiales</taxon>
        <taxon>Treboniaceae</taxon>
        <taxon>Trebonia</taxon>
    </lineage>
</organism>
<evidence type="ECO:0000256" key="2">
    <source>
        <dbReference type="RuleBase" id="RU362080"/>
    </source>
</evidence>
<comment type="function">
    <text evidence="2">Antitoxin component of a type II toxin-antitoxin (TA) system.</text>
</comment>
<reference evidence="3 4" key="1">
    <citation type="submission" date="2018-11" db="EMBL/GenBank/DDBJ databases">
        <title>Trebonia kvetii gen.nov., sp.nov., a novel acidophilic actinobacterium, and proposal of the new actinobacterial family Treboniaceae fam. nov.</title>
        <authorList>
            <person name="Rapoport D."/>
            <person name="Sagova-Mareckova M."/>
            <person name="Sedlacek I."/>
            <person name="Provaznik J."/>
            <person name="Kralova S."/>
            <person name="Pavlinic D."/>
            <person name="Benes V."/>
            <person name="Kopecky J."/>
        </authorList>
    </citation>
    <scope>NUCLEOTIDE SEQUENCE [LARGE SCALE GENOMIC DNA]</scope>
    <source>
        <strain evidence="3 4">15Tr583</strain>
    </source>
</reference>
<dbReference type="PANTHER" id="PTHR33713">
    <property type="entry name" value="ANTITOXIN YAFN-RELATED"/>
    <property type="match status" value="1"/>
</dbReference>
<comment type="caution">
    <text evidence="3">The sequence shown here is derived from an EMBL/GenBank/DDBJ whole genome shotgun (WGS) entry which is preliminary data.</text>
</comment>
<proteinExistence type="inferred from homology"/>
<comment type="similarity">
    <text evidence="1 2">Belongs to the phD/YefM antitoxin family.</text>
</comment>
<accession>A0A6P2BUF6</accession>
<dbReference type="InterPro" id="IPR006442">
    <property type="entry name" value="Antitoxin_Phd/YefM"/>
</dbReference>
<name>A0A6P2BUF6_9ACTN</name>
<dbReference type="InterPro" id="IPR036165">
    <property type="entry name" value="YefM-like_sf"/>
</dbReference>
<gene>
    <name evidence="3" type="ORF">EAS64_26065</name>
</gene>
<dbReference type="Gene3D" id="3.40.1620.10">
    <property type="entry name" value="YefM-like domain"/>
    <property type="match status" value="1"/>
</dbReference>
<dbReference type="AlphaFoldDB" id="A0A6P2BUF6"/>
<dbReference type="EMBL" id="RPFW01000005">
    <property type="protein sequence ID" value="TVZ02722.1"/>
    <property type="molecule type" value="Genomic_DNA"/>
</dbReference>
<evidence type="ECO:0000256" key="1">
    <source>
        <dbReference type="ARBA" id="ARBA00009981"/>
    </source>
</evidence>
<keyword evidence="4" id="KW-1185">Reference proteome</keyword>
<evidence type="ECO:0000313" key="3">
    <source>
        <dbReference type="EMBL" id="TVZ02722.1"/>
    </source>
</evidence>
<dbReference type="Pfam" id="PF02604">
    <property type="entry name" value="PhdYeFM_antitox"/>
    <property type="match status" value="1"/>
</dbReference>
<dbReference type="Proteomes" id="UP000460272">
    <property type="component" value="Unassembled WGS sequence"/>
</dbReference>